<sequence>MKRGDVYWADLVPRSGSEQTGRRPVVIISHNAFNQTPGWRSVIVVPLSTSPRQAGRGPTVVPIGKGKGGLSKDSAALCHQITTLDRSKLTEFIGELPLPLMTKIEEGTMIAVGIIPR</sequence>
<dbReference type="Gene3D" id="2.30.30.110">
    <property type="match status" value="1"/>
</dbReference>
<dbReference type="InterPro" id="IPR003477">
    <property type="entry name" value="PemK-like"/>
</dbReference>
<gene>
    <name evidence="2" type="ORF">JZM60_03120</name>
</gene>
<dbReference type="PIRSF" id="PIRSF033490">
    <property type="entry name" value="MazF"/>
    <property type="match status" value="1"/>
</dbReference>
<evidence type="ECO:0000313" key="3">
    <source>
        <dbReference type="Proteomes" id="UP000663651"/>
    </source>
</evidence>
<dbReference type="Pfam" id="PF02452">
    <property type="entry name" value="PemK_toxin"/>
    <property type="match status" value="1"/>
</dbReference>
<evidence type="ECO:0000313" key="2">
    <source>
        <dbReference type="EMBL" id="QSV46284.1"/>
    </source>
</evidence>
<organism evidence="2 3">
    <name type="scientific">Geobacter benzoatilyticus</name>
    <dbReference type="NCBI Taxonomy" id="2815309"/>
    <lineage>
        <taxon>Bacteria</taxon>
        <taxon>Pseudomonadati</taxon>
        <taxon>Thermodesulfobacteriota</taxon>
        <taxon>Desulfuromonadia</taxon>
        <taxon>Geobacterales</taxon>
        <taxon>Geobacteraceae</taxon>
        <taxon>Geobacter</taxon>
    </lineage>
</organism>
<proteinExistence type="inferred from homology"/>
<name>A0ABX7Q4A4_9BACT</name>
<keyword evidence="1" id="KW-0255">Endonuclease</keyword>
<keyword evidence="1" id="KW-0378">Hydrolase</keyword>
<comment type="similarity">
    <text evidence="1">Belongs to the PemK/MazF family.</text>
</comment>
<reference evidence="2 3" key="1">
    <citation type="submission" date="2021-03" db="EMBL/GenBank/DDBJ databases">
        <title>Geobacter metallireducens gen. nov. sp. nov., a microorganism capable of coupling the complete oxidation of organic compounds to the reduction of iron and other metals.</title>
        <authorList>
            <person name="Li Y."/>
        </authorList>
    </citation>
    <scope>NUCLEOTIDE SEQUENCE [LARGE SCALE GENOMIC DNA]</scope>
    <source>
        <strain evidence="2 3">Jerry-YX</strain>
    </source>
</reference>
<keyword evidence="1" id="KW-0540">Nuclease</keyword>
<keyword evidence="3" id="KW-1185">Reference proteome</keyword>
<dbReference type="EC" id="3.1.-.-" evidence="1"/>
<dbReference type="SUPFAM" id="SSF50118">
    <property type="entry name" value="Cell growth inhibitor/plasmid maintenance toxic component"/>
    <property type="match status" value="1"/>
</dbReference>
<evidence type="ECO:0000256" key="1">
    <source>
        <dbReference type="PIRNR" id="PIRNR033490"/>
    </source>
</evidence>
<dbReference type="RefSeq" id="WP_207164066.1">
    <property type="nucleotide sequence ID" value="NZ_CP071382.1"/>
</dbReference>
<dbReference type="PANTHER" id="PTHR33988:SF2">
    <property type="entry name" value="ENDORIBONUCLEASE MAZF"/>
    <property type="match status" value="1"/>
</dbReference>
<comment type="function">
    <text evidence="1">Toxic component of a type II toxin-antitoxin (TA) system.</text>
</comment>
<dbReference type="PANTHER" id="PTHR33988">
    <property type="entry name" value="ENDORIBONUCLEASE MAZF-RELATED"/>
    <property type="match status" value="1"/>
</dbReference>
<dbReference type="Proteomes" id="UP000663651">
    <property type="component" value="Chromosome"/>
</dbReference>
<dbReference type="EMBL" id="CP071382">
    <property type="protein sequence ID" value="QSV46284.1"/>
    <property type="molecule type" value="Genomic_DNA"/>
</dbReference>
<protein>
    <recommendedName>
        <fullName evidence="1">mRNA interferase</fullName>
        <ecNumber evidence="1">3.1.-.-</ecNumber>
    </recommendedName>
</protein>
<dbReference type="InterPro" id="IPR011067">
    <property type="entry name" value="Plasmid_toxin/cell-grow_inhib"/>
</dbReference>
<accession>A0ABX7Q4A4</accession>